<reference evidence="2" key="1">
    <citation type="submission" date="2015-04" db="EMBL/GenBank/DDBJ databases">
        <title>The genome sequence of the plant pathogenic Rhizarian Plasmodiophora brassicae reveals insights in its biotrophic life cycle and the origin of chitin synthesis.</title>
        <authorList>
            <person name="Schwelm A."/>
            <person name="Fogelqvist J."/>
            <person name="Knaust A."/>
            <person name="Julke S."/>
            <person name="Lilja T."/>
            <person name="Dhandapani V."/>
            <person name="Bonilla-Rosso G."/>
            <person name="Karlsson M."/>
            <person name="Shevchenko A."/>
            <person name="Choi S.R."/>
            <person name="Kim H.G."/>
            <person name="Park J.Y."/>
            <person name="Lim Y.P."/>
            <person name="Ludwig-Muller J."/>
            <person name="Dixelius C."/>
        </authorList>
    </citation>
    <scope>NUCLEOTIDE SEQUENCE</scope>
    <source>
        <tissue evidence="2">Potato root galls</tissue>
    </source>
</reference>
<keyword evidence="1" id="KW-0472">Membrane</keyword>
<sequence>EGPFEQNQDKEKRSSLFFLRFLALLSPSFTLDKEIKDKEIKEIDDKSCTYLYNIERRKERKKDSFLYLNVLSHVLIIFFNWERWLSGLKRRIANPLYELIVPRVRI</sequence>
<protein>
    <submittedName>
        <fullName evidence="2">Uncharacterized protein</fullName>
    </submittedName>
</protein>
<name>A0A0H5QQ90_9EUKA</name>
<evidence type="ECO:0000313" key="2">
    <source>
        <dbReference type="EMBL" id="CRZ03782.1"/>
    </source>
</evidence>
<accession>A0A0H5QQ90</accession>
<dbReference type="AlphaFoldDB" id="A0A0H5QQ90"/>
<dbReference type="EMBL" id="HACM01003340">
    <property type="protein sequence ID" value="CRZ03782.1"/>
    <property type="molecule type" value="Transcribed_RNA"/>
</dbReference>
<evidence type="ECO:0000256" key="1">
    <source>
        <dbReference type="SAM" id="Phobius"/>
    </source>
</evidence>
<proteinExistence type="predicted"/>
<organism evidence="2">
    <name type="scientific">Spongospora subterranea</name>
    <dbReference type="NCBI Taxonomy" id="70186"/>
    <lineage>
        <taxon>Eukaryota</taxon>
        <taxon>Sar</taxon>
        <taxon>Rhizaria</taxon>
        <taxon>Endomyxa</taxon>
        <taxon>Phytomyxea</taxon>
        <taxon>Plasmodiophorida</taxon>
        <taxon>Plasmodiophoridae</taxon>
        <taxon>Spongospora</taxon>
    </lineage>
</organism>
<feature type="transmembrane region" description="Helical" evidence="1">
    <location>
        <begin position="64"/>
        <end position="81"/>
    </location>
</feature>
<keyword evidence="1" id="KW-1133">Transmembrane helix</keyword>
<feature type="non-terminal residue" evidence="2">
    <location>
        <position position="106"/>
    </location>
</feature>
<keyword evidence="1" id="KW-0812">Transmembrane</keyword>
<feature type="non-terminal residue" evidence="2">
    <location>
        <position position="1"/>
    </location>
</feature>